<dbReference type="InterPro" id="IPR001680">
    <property type="entry name" value="WD40_rpt"/>
</dbReference>
<protein>
    <submittedName>
        <fullName evidence="4">CG9123</fullName>
    </submittedName>
</protein>
<dbReference type="PANTHER" id="PTHR44675">
    <property type="entry name" value="PAK1 INTERACTING PROTEIN 1"/>
    <property type="match status" value="1"/>
</dbReference>
<evidence type="ECO:0000313" key="5">
    <source>
        <dbReference type="Proteomes" id="UP000494163"/>
    </source>
</evidence>
<dbReference type="PANTHER" id="PTHR44675:SF1">
    <property type="entry name" value="P21-ACTIVATED PROTEIN KINASE-INTERACTING PROTEIN 1"/>
    <property type="match status" value="1"/>
</dbReference>
<dbReference type="Pfam" id="PF00400">
    <property type="entry name" value="WD40"/>
    <property type="match status" value="2"/>
</dbReference>
<feature type="repeat" description="WD" evidence="2">
    <location>
        <begin position="76"/>
        <end position="104"/>
    </location>
</feature>
<dbReference type="PROSITE" id="PS50082">
    <property type="entry name" value="WD_REPEATS_2"/>
    <property type="match status" value="1"/>
</dbReference>
<keyword evidence="2" id="KW-0853">WD repeat</keyword>
<feature type="compositionally biased region" description="Basic residues" evidence="3">
    <location>
        <begin position="413"/>
        <end position="432"/>
    </location>
</feature>
<dbReference type="Gene3D" id="2.130.10.10">
    <property type="entry name" value="YVTN repeat-like/Quinoprotein amine dehydrogenase"/>
    <property type="match status" value="2"/>
</dbReference>
<evidence type="ECO:0000256" key="3">
    <source>
        <dbReference type="SAM" id="MobiDB-lite"/>
    </source>
</evidence>
<dbReference type="AlphaFoldDB" id="A0A0M4EK75"/>
<feature type="region of interest" description="Disordered" evidence="3">
    <location>
        <begin position="314"/>
        <end position="338"/>
    </location>
</feature>
<feature type="compositionally biased region" description="Acidic residues" evidence="3">
    <location>
        <begin position="392"/>
        <end position="403"/>
    </location>
</feature>
<evidence type="ECO:0000313" key="4">
    <source>
        <dbReference type="EMBL" id="ALC49741.1"/>
    </source>
</evidence>
<dbReference type="SMR" id="A0A0M4EK75"/>
<name>A0A0M4EK75_DROBS</name>
<sequence length="432" mass="47219">MLPAVEVIVGTYTDFLLGYQLSENNGKVHLKASFADKSHAGSIRCVAVQGPWIASGGSDDRIFIYDMRTRKQSHILLSHQGTINALAFSPDLSHLLSGSDDGRMVATRVGAWTVEGDWPKPHAGKAITHIACHPGSSLALSLGGDQVLNTWNLVKGRVAYRTNLKSKPALGKAPECLTWSTNGSHFTLSGPLELEIWDIETANVSHRHKMPAKPICVAWINELNCLAGLENGNLAWVTLEEDSEPKYIEVHTSRVKGMAYLNEALATISSDGELKVWRCNVEERELELIVSFNINCRPICVGLLDTSFTSTAKEPAAKVNDEPAAQEEKEEAQSSAELELLKPRSFVSIEYEDETQPKHSQSKVTSTKAKPSKAVNEEASDSAQDSASQSDSDIDTESDDSDDSEPRPQFVKAAKRKATTGNKPKNKQIKKI</sequence>
<dbReference type="InterPro" id="IPR036322">
    <property type="entry name" value="WD40_repeat_dom_sf"/>
</dbReference>
<dbReference type="InterPro" id="IPR015943">
    <property type="entry name" value="WD40/YVTN_repeat-like_dom_sf"/>
</dbReference>
<accession>A0A0M4EK75</accession>
<dbReference type="SUPFAM" id="SSF50978">
    <property type="entry name" value="WD40 repeat-like"/>
    <property type="match status" value="1"/>
</dbReference>
<dbReference type="EMBL" id="CP012528">
    <property type="protein sequence ID" value="ALC49741.1"/>
    <property type="molecule type" value="Genomic_DNA"/>
</dbReference>
<dbReference type="OrthoDB" id="308449at2759"/>
<dbReference type="Proteomes" id="UP000494163">
    <property type="component" value="Chromosome X"/>
</dbReference>
<dbReference type="STRING" id="30019.A0A0M4EK75"/>
<proteinExistence type="predicted"/>
<feature type="compositionally biased region" description="Polar residues" evidence="3">
    <location>
        <begin position="358"/>
        <end position="369"/>
    </location>
</feature>
<dbReference type="SMART" id="SM00320">
    <property type="entry name" value="WD40"/>
    <property type="match status" value="4"/>
</dbReference>
<reference evidence="4 5" key="1">
    <citation type="submission" date="2015-08" db="EMBL/GenBank/DDBJ databases">
        <title>Ancestral chromatin configuration constrains chromatin evolution on differentiating sex chromosomes in Drosophila.</title>
        <authorList>
            <person name="Zhou Q."/>
            <person name="Bachtrog D."/>
        </authorList>
    </citation>
    <scope>NUCLEOTIDE SEQUENCE [LARGE SCALE GENOMIC DNA]</scope>
    <source>
        <tissue evidence="4">Whole larvae</tissue>
    </source>
</reference>
<organism evidence="4 5">
    <name type="scientific">Drosophila busckii</name>
    <name type="common">Fruit fly</name>
    <dbReference type="NCBI Taxonomy" id="30019"/>
    <lineage>
        <taxon>Eukaryota</taxon>
        <taxon>Metazoa</taxon>
        <taxon>Ecdysozoa</taxon>
        <taxon>Arthropoda</taxon>
        <taxon>Hexapoda</taxon>
        <taxon>Insecta</taxon>
        <taxon>Pterygota</taxon>
        <taxon>Neoptera</taxon>
        <taxon>Endopterygota</taxon>
        <taxon>Diptera</taxon>
        <taxon>Brachycera</taxon>
        <taxon>Muscomorpha</taxon>
        <taxon>Ephydroidea</taxon>
        <taxon>Drosophilidae</taxon>
        <taxon>Drosophila</taxon>
    </lineage>
</organism>
<evidence type="ECO:0000256" key="1">
    <source>
        <dbReference type="ARBA" id="ARBA00045213"/>
    </source>
</evidence>
<feature type="region of interest" description="Disordered" evidence="3">
    <location>
        <begin position="352"/>
        <end position="432"/>
    </location>
</feature>
<gene>
    <name evidence="4" type="ORF">Dbus_chrXg1597</name>
</gene>
<dbReference type="InterPro" id="IPR051959">
    <property type="entry name" value="PAK1-Kinase_Regulator"/>
</dbReference>
<evidence type="ECO:0000256" key="2">
    <source>
        <dbReference type="PROSITE-ProRule" id="PRU00221"/>
    </source>
</evidence>
<feature type="compositionally biased region" description="Low complexity" evidence="3">
    <location>
        <begin position="381"/>
        <end position="391"/>
    </location>
</feature>
<comment type="function">
    <text evidence="1">Negatively regulates the PAK1 kinase. PAK1 is a member of the PAK kinase family, which has been shown to play a positive role in the regulation of signaling pathways involving MAPK8 and RELA. PAK1 exists as an inactive homodimer, which is activated by binding of small GTPases such as CDC42 to an N-terminal regulatory domain. PAK1IP1 also binds to the N-terminus of PAK1, and inhibits the specific activation of PAK1 by CDC42. May be involved in ribosomal large subunit assembly.</text>
</comment>
<dbReference type="OMA" id="IIIWRTK"/>
<keyword evidence="5" id="KW-1185">Reference proteome</keyword>